<sequence>MLKNIAVIRSGGDIGTAIAHKLLRCGFKVLILEKASPLAIRRTVSFSEAIFDGETEVEGIKAVKVHEIDGIIGAWADNNVPIMVDETGSIIKEIPVDIVVDAILAKKNLGTYRGMAPITIGVGPGFQAGIDVDVVIETNRGHDLGRLIFQGSAEADTGIPGVIMGFGKERVIKAPCDGKIKIIKDIGETVCKEEVIAYIDKTPIKATIDGVVRGMIKEFTSIKTGLKIADIDPRGKLDHCYTMSDKARAIAGGVLEAILHIKHKKNIEL</sequence>
<dbReference type="STRING" id="393762.SAMN05660472_02624"/>
<name>A0A1G9HCU4_9FIRM</name>
<protein>
    <submittedName>
        <fullName evidence="1">Xanthine dehydrogenase accessory factor</fullName>
    </submittedName>
</protein>
<evidence type="ECO:0000313" key="1">
    <source>
        <dbReference type="EMBL" id="SDL10646.1"/>
    </source>
</evidence>
<dbReference type="InterPro" id="IPR017695">
    <property type="entry name" value="Se-dep_Mo_hydrolase_YqeB"/>
</dbReference>
<dbReference type="Proteomes" id="UP000198718">
    <property type="component" value="Unassembled WGS sequence"/>
</dbReference>
<keyword evidence="2" id="KW-1185">Reference proteome</keyword>
<dbReference type="EMBL" id="FNFP01000008">
    <property type="protein sequence ID" value="SDL10646.1"/>
    <property type="molecule type" value="Genomic_DNA"/>
</dbReference>
<accession>A0A1G9HCU4</accession>
<reference evidence="1 2" key="1">
    <citation type="submission" date="2016-10" db="EMBL/GenBank/DDBJ databases">
        <authorList>
            <person name="de Groot N.N."/>
        </authorList>
    </citation>
    <scope>NUCLEOTIDE SEQUENCE [LARGE SCALE GENOMIC DNA]</scope>
    <source>
        <strain evidence="1 2">DSM 18346</strain>
    </source>
</reference>
<evidence type="ECO:0000313" key="2">
    <source>
        <dbReference type="Proteomes" id="UP000198718"/>
    </source>
</evidence>
<gene>
    <name evidence="1" type="ORF">SAMN05660472_02624</name>
</gene>
<dbReference type="AlphaFoldDB" id="A0A1G9HCU4"/>
<proteinExistence type="predicted"/>
<dbReference type="NCBIfam" id="TIGR03309">
    <property type="entry name" value="matur_yqeB"/>
    <property type="match status" value="1"/>
</dbReference>
<organism evidence="1 2">
    <name type="scientific">Natronincola ferrireducens</name>
    <dbReference type="NCBI Taxonomy" id="393762"/>
    <lineage>
        <taxon>Bacteria</taxon>
        <taxon>Bacillati</taxon>
        <taxon>Bacillota</taxon>
        <taxon>Clostridia</taxon>
        <taxon>Peptostreptococcales</taxon>
        <taxon>Natronincolaceae</taxon>
        <taxon>Natronincola</taxon>
    </lineage>
</organism>
<dbReference type="OrthoDB" id="9815497at2"/>
<dbReference type="RefSeq" id="WP_090554352.1">
    <property type="nucleotide sequence ID" value="NZ_FNFP01000008.1"/>
</dbReference>